<keyword evidence="6 7" id="KW-0961">Cell wall biogenesis/degradation</keyword>
<dbReference type="HAMAP" id="MF_00258">
    <property type="entry name" value="Glu_racemase"/>
    <property type="match status" value="1"/>
</dbReference>
<dbReference type="InterPro" id="IPR004391">
    <property type="entry name" value="Glu_race"/>
</dbReference>
<dbReference type="PROSITE" id="PS00924">
    <property type="entry name" value="ASP_GLU_RACEMASE_2"/>
    <property type="match status" value="1"/>
</dbReference>
<dbReference type="InterPro" id="IPR033134">
    <property type="entry name" value="Asp/Glu_racemase_AS_2"/>
</dbReference>
<feature type="binding site" evidence="7">
    <location>
        <begin position="179"/>
        <end position="180"/>
    </location>
    <ligand>
        <name>substrate</name>
    </ligand>
</feature>
<dbReference type="InterPro" id="IPR015942">
    <property type="entry name" value="Asp/Glu/hydantoin_racemase"/>
</dbReference>
<evidence type="ECO:0000256" key="7">
    <source>
        <dbReference type="HAMAP-Rule" id="MF_00258"/>
    </source>
</evidence>
<dbReference type="Proteomes" id="UP000005451">
    <property type="component" value="Unassembled WGS sequence"/>
</dbReference>
<dbReference type="InterPro" id="IPR001920">
    <property type="entry name" value="Asp/Glu_race"/>
</dbReference>
<organism evidence="8 9">
    <name type="scientific">Anaerococcus hydrogenalis DSM 7454</name>
    <dbReference type="NCBI Taxonomy" id="561177"/>
    <lineage>
        <taxon>Bacteria</taxon>
        <taxon>Bacillati</taxon>
        <taxon>Bacillota</taxon>
        <taxon>Tissierellia</taxon>
        <taxon>Tissierellales</taxon>
        <taxon>Peptoniphilaceae</taxon>
        <taxon>Anaerococcus</taxon>
    </lineage>
</organism>
<dbReference type="Gene3D" id="3.40.50.1860">
    <property type="match status" value="2"/>
</dbReference>
<feature type="active site" description="Proton donor/acceptor" evidence="7">
    <location>
        <position position="178"/>
    </location>
</feature>
<dbReference type="UniPathway" id="UPA00219"/>
<comment type="function">
    <text evidence="7">Provides the (R)-glutamate required for cell wall biosynthesis.</text>
</comment>
<dbReference type="GO" id="GO:0008360">
    <property type="term" value="P:regulation of cell shape"/>
    <property type="evidence" value="ECO:0007669"/>
    <property type="project" value="UniProtKB-KW"/>
</dbReference>
<evidence type="ECO:0000256" key="4">
    <source>
        <dbReference type="ARBA" id="ARBA00022984"/>
    </source>
</evidence>
<dbReference type="STRING" id="561177.ANHYDRO_02064"/>
<comment type="catalytic activity">
    <reaction evidence="1 7">
        <text>L-glutamate = D-glutamate</text>
        <dbReference type="Rhea" id="RHEA:12813"/>
        <dbReference type="ChEBI" id="CHEBI:29985"/>
        <dbReference type="ChEBI" id="CHEBI:29986"/>
        <dbReference type="EC" id="5.1.1.3"/>
    </reaction>
</comment>
<comment type="similarity">
    <text evidence="7">Belongs to the aspartate/glutamate racemases family.</text>
</comment>
<comment type="pathway">
    <text evidence="7">Cell wall biogenesis; peptidoglycan biosynthesis.</text>
</comment>
<comment type="caution">
    <text evidence="8">The sequence shown here is derived from an EMBL/GenBank/DDBJ whole genome shotgun (WGS) entry which is preliminary data.</text>
</comment>
<proteinExistence type="inferred from homology"/>
<feature type="binding site" evidence="7">
    <location>
        <begin position="8"/>
        <end position="9"/>
    </location>
    <ligand>
        <name>substrate</name>
    </ligand>
</feature>
<sequence length="249" mass="28480">MTNIGVFDSGLGGLTVLRELSKKHKANYFYLGDNKNVPYGNRSNEEIIKLSKDIVRFLIKKDIDFFVIACNTISVVAIKELRKEFDKKFISITDEGIKEALNRNGDVFVMATKATCKNHAYKKIIEGRSSKKVYEKSCPKLVDYIEEGILSGEKIDSQLKDYLTLANEKKIENIILGCTHYPIIKKTIEKNLTYKANIIDPAKVLARDIVFDEDYNLNIEIYMTDVNKISQDMTNKIMGKNIKIKSLYK</sequence>
<dbReference type="Pfam" id="PF01177">
    <property type="entry name" value="Asp_Glu_race"/>
    <property type="match status" value="1"/>
</dbReference>
<evidence type="ECO:0000256" key="6">
    <source>
        <dbReference type="ARBA" id="ARBA00023316"/>
    </source>
</evidence>
<dbReference type="RefSeq" id="WP_004815914.1">
    <property type="nucleotide sequence ID" value="NZ_ABXA01000049.1"/>
</dbReference>
<dbReference type="GO" id="GO:0008881">
    <property type="term" value="F:glutamate racemase activity"/>
    <property type="evidence" value="ECO:0007669"/>
    <property type="project" value="UniProtKB-UniRule"/>
</dbReference>
<reference evidence="8 9" key="1">
    <citation type="submission" date="2008-09" db="EMBL/GenBank/DDBJ databases">
        <authorList>
            <person name="Fulton L."/>
            <person name="Clifton S."/>
            <person name="Fulton B."/>
            <person name="Xu J."/>
            <person name="Minx P."/>
            <person name="Pepin K.H."/>
            <person name="Johnson M."/>
            <person name="Thiruvilangam P."/>
            <person name="Bhonagiri V."/>
            <person name="Nash W.E."/>
            <person name="Mardis E.R."/>
            <person name="Wilson R.K."/>
        </authorList>
    </citation>
    <scope>NUCLEOTIDE SEQUENCE [LARGE SCALE GENOMIC DNA]</scope>
    <source>
        <strain evidence="8 9">DSM 7454</strain>
    </source>
</reference>
<protein>
    <recommendedName>
        <fullName evidence="2 7">Glutamate racemase</fullName>
        <ecNumber evidence="2 7">5.1.1.3</ecNumber>
    </recommendedName>
</protein>
<evidence type="ECO:0000256" key="1">
    <source>
        <dbReference type="ARBA" id="ARBA00001602"/>
    </source>
</evidence>
<evidence type="ECO:0000313" key="8">
    <source>
        <dbReference type="EMBL" id="EEB35100.1"/>
    </source>
</evidence>
<evidence type="ECO:0000256" key="2">
    <source>
        <dbReference type="ARBA" id="ARBA00013090"/>
    </source>
</evidence>
<keyword evidence="4 7" id="KW-0573">Peptidoglycan synthesis</keyword>
<dbReference type="NCBIfam" id="TIGR00067">
    <property type="entry name" value="glut_race"/>
    <property type="match status" value="1"/>
</dbReference>
<dbReference type="SUPFAM" id="SSF53681">
    <property type="entry name" value="Aspartate/glutamate racemase"/>
    <property type="match status" value="2"/>
</dbReference>
<keyword evidence="5 7" id="KW-0413">Isomerase</keyword>
<dbReference type="PANTHER" id="PTHR21198">
    <property type="entry name" value="GLUTAMATE RACEMASE"/>
    <property type="match status" value="1"/>
</dbReference>
<reference evidence="8 9" key="2">
    <citation type="submission" date="2008-10" db="EMBL/GenBank/DDBJ databases">
        <title>Draft genome sequence of Anaerococcus hydrogenalis (DSM 7454).</title>
        <authorList>
            <person name="Sudarsanam P."/>
            <person name="Ley R."/>
            <person name="Guruge J."/>
            <person name="Turnbaugh P.J."/>
            <person name="Mahowald M."/>
            <person name="Liep D."/>
            <person name="Gordon J."/>
        </authorList>
    </citation>
    <scope>NUCLEOTIDE SEQUENCE [LARGE SCALE GENOMIC DNA]</scope>
    <source>
        <strain evidence="8 9">DSM 7454</strain>
    </source>
</reference>
<accession>B6WBT1</accession>
<dbReference type="FunFam" id="3.40.50.1860:FF:000001">
    <property type="entry name" value="Glutamate racemase"/>
    <property type="match status" value="1"/>
</dbReference>
<feature type="binding site" evidence="7">
    <location>
        <begin position="39"/>
        <end position="40"/>
    </location>
    <ligand>
        <name>substrate</name>
    </ligand>
</feature>
<feature type="active site" description="Proton donor/acceptor" evidence="7">
    <location>
        <position position="70"/>
    </location>
</feature>
<feature type="binding site" evidence="7">
    <location>
        <begin position="71"/>
        <end position="72"/>
    </location>
    <ligand>
        <name>substrate</name>
    </ligand>
</feature>
<dbReference type="eggNOG" id="COG0796">
    <property type="taxonomic scope" value="Bacteria"/>
</dbReference>
<dbReference type="PANTHER" id="PTHR21198:SF3">
    <property type="entry name" value="GLUTAMATE RACEMASE"/>
    <property type="match status" value="1"/>
</dbReference>
<dbReference type="GO" id="GO:0071555">
    <property type="term" value="P:cell wall organization"/>
    <property type="evidence" value="ECO:0007669"/>
    <property type="project" value="UniProtKB-KW"/>
</dbReference>
<name>B6WBT1_9FIRM</name>
<evidence type="ECO:0000313" key="9">
    <source>
        <dbReference type="Proteomes" id="UP000005451"/>
    </source>
</evidence>
<keyword evidence="3 7" id="KW-0133">Cell shape</keyword>
<evidence type="ECO:0000256" key="5">
    <source>
        <dbReference type="ARBA" id="ARBA00023235"/>
    </source>
</evidence>
<gene>
    <name evidence="7 8" type="primary">murI</name>
    <name evidence="8" type="ORF">ANHYDRO_02064</name>
</gene>
<evidence type="ECO:0000256" key="3">
    <source>
        <dbReference type="ARBA" id="ARBA00022960"/>
    </source>
</evidence>
<dbReference type="AlphaFoldDB" id="B6WBT1"/>
<dbReference type="EC" id="5.1.1.3" evidence="2 7"/>
<dbReference type="GO" id="GO:0009252">
    <property type="term" value="P:peptidoglycan biosynthetic process"/>
    <property type="evidence" value="ECO:0007669"/>
    <property type="project" value="UniProtKB-UniRule"/>
</dbReference>
<dbReference type="EMBL" id="ABXA01000049">
    <property type="protein sequence ID" value="EEB35100.1"/>
    <property type="molecule type" value="Genomic_DNA"/>
</dbReference>